<name>A0A5C6DFX0_9BACT</name>
<dbReference type="RefSeq" id="WP_146529326.1">
    <property type="nucleotide sequence ID" value="NZ_SJPV01000009.1"/>
</dbReference>
<gene>
    <name evidence="1" type="ORF">Poly41_48890</name>
</gene>
<protein>
    <submittedName>
        <fullName evidence="1">Uncharacterized protein</fullName>
    </submittedName>
</protein>
<evidence type="ECO:0000313" key="1">
    <source>
        <dbReference type="EMBL" id="TWU33889.1"/>
    </source>
</evidence>
<accession>A0A5C6DFX0</accession>
<dbReference type="Proteomes" id="UP000319143">
    <property type="component" value="Unassembled WGS sequence"/>
</dbReference>
<dbReference type="EMBL" id="SJPV01000009">
    <property type="protein sequence ID" value="TWU33889.1"/>
    <property type="molecule type" value="Genomic_DNA"/>
</dbReference>
<proteinExistence type="predicted"/>
<comment type="caution">
    <text evidence="1">The sequence shown here is derived from an EMBL/GenBank/DDBJ whole genome shotgun (WGS) entry which is preliminary data.</text>
</comment>
<organism evidence="1 2">
    <name type="scientific">Novipirellula artificiosorum</name>
    <dbReference type="NCBI Taxonomy" id="2528016"/>
    <lineage>
        <taxon>Bacteria</taxon>
        <taxon>Pseudomonadati</taxon>
        <taxon>Planctomycetota</taxon>
        <taxon>Planctomycetia</taxon>
        <taxon>Pirellulales</taxon>
        <taxon>Pirellulaceae</taxon>
        <taxon>Novipirellula</taxon>
    </lineage>
</organism>
<sequence>MNEIESRLAWLDDQASRQLCLQQIGEYLESLESLVGNAVTRIAAVEAGIDVSKSDSPVIPSVGRNAKRLIECFPKMREHQEAFSYWWGTPDWLVTHNTPEDERELHLWTMRRDTAQALQDALEAVERAVTNAGIDLPADEVAAVGDDNNTRLDEIASMLEGRSFDLFEALRKHKHFVSLGTLNDDVYEGSVKDSSVKRALEKLNTDLADTEWTVKFDKSRAKLVDVTTDV</sequence>
<dbReference type="AlphaFoldDB" id="A0A5C6DFX0"/>
<keyword evidence="2" id="KW-1185">Reference proteome</keyword>
<evidence type="ECO:0000313" key="2">
    <source>
        <dbReference type="Proteomes" id="UP000319143"/>
    </source>
</evidence>
<reference evidence="1 2" key="1">
    <citation type="submission" date="2019-02" db="EMBL/GenBank/DDBJ databases">
        <title>Deep-cultivation of Planctomycetes and their phenomic and genomic characterization uncovers novel biology.</title>
        <authorList>
            <person name="Wiegand S."/>
            <person name="Jogler M."/>
            <person name="Boedeker C."/>
            <person name="Pinto D."/>
            <person name="Vollmers J."/>
            <person name="Rivas-Marin E."/>
            <person name="Kohn T."/>
            <person name="Peeters S.H."/>
            <person name="Heuer A."/>
            <person name="Rast P."/>
            <person name="Oberbeckmann S."/>
            <person name="Bunk B."/>
            <person name="Jeske O."/>
            <person name="Meyerdierks A."/>
            <person name="Storesund J.E."/>
            <person name="Kallscheuer N."/>
            <person name="Luecker S."/>
            <person name="Lage O.M."/>
            <person name="Pohl T."/>
            <person name="Merkel B.J."/>
            <person name="Hornburger P."/>
            <person name="Mueller R.-W."/>
            <person name="Bruemmer F."/>
            <person name="Labrenz M."/>
            <person name="Spormann A.M."/>
            <person name="Op Den Camp H."/>
            <person name="Overmann J."/>
            <person name="Amann R."/>
            <person name="Jetten M.S.M."/>
            <person name="Mascher T."/>
            <person name="Medema M.H."/>
            <person name="Devos D.P."/>
            <person name="Kaster A.-K."/>
            <person name="Ovreas L."/>
            <person name="Rohde M."/>
            <person name="Galperin M.Y."/>
            <person name="Jogler C."/>
        </authorList>
    </citation>
    <scope>NUCLEOTIDE SEQUENCE [LARGE SCALE GENOMIC DNA]</scope>
    <source>
        <strain evidence="1 2">Poly41</strain>
    </source>
</reference>